<dbReference type="Gene3D" id="3.40.630.30">
    <property type="match status" value="1"/>
</dbReference>
<gene>
    <name evidence="2" type="ORF">RZN05_14105</name>
</gene>
<dbReference type="Proteomes" id="UP001273531">
    <property type="component" value="Unassembled WGS sequence"/>
</dbReference>
<dbReference type="InterPro" id="IPR000182">
    <property type="entry name" value="GNAT_dom"/>
</dbReference>
<accession>A0ABU3Y9R2</accession>
<keyword evidence="3" id="KW-1185">Reference proteome</keyword>
<dbReference type="EMBL" id="JAWJEJ010000001">
    <property type="protein sequence ID" value="MDV3458126.1"/>
    <property type="molecule type" value="Genomic_DNA"/>
</dbReference>
<reference evidence="2 3" key="1">
    <citation type="submission" date="2023-10" db="EMBL/GenBank/DDBJ databases">
        <title>Sphingomonas sp. HF-S4 16S ribosomal RNA gene Genome sequencing and assembly.</title>
        <authorList>
            <person name="Lee H."/>
        </authorList>
    </citation>
    <scope>NUCLEOTIDE SEQUENCE [LARGE SCALE GENOMIC DNA]</scope>
    <source>
        <strain evidence="2 3">HF-S4</strain>
    </source>
</reference>
<dbReference type="Pfam" id="PF00583">
    <property type="entry name" value="Acetyltransf_1"/>
    <property type="match status" value="1"/>
</dbReference>
<dbReference type="CDD" id="cd04301">
    <property type="entry name" value="NAT_SF"/>
    <property type="match status" value="1"/>
</dbReference>
<organism evidence="2 3">
    <name type="scientific">Sphingomonas agrestis</name>
    <dbReference type="NCBI Taxonomy" id="3080540"/>
    <lineage>
        <taxon>Bacteria</taxon>
        <taxon>Pseudomonadati</taxon>
        <taxon>Pseudomonadota</taxon>
        <taxon>Alphaproteobacteria</taxon>
        <taxon>Sphingomonadales</taxon>
        <taxon>Sphingomonadaceae</taxon>
        <taxon>Sphingomonas</taxon>
    </lineage>
</organism>
<dbReference type="InterPro" id="IPR016181">
    <property type="entry name" value="Acyl_CoA_acyltransferase"/>
</dbReference>
<evidence type="ECO:0000313" key="3">
    <source>
        <dbReference type="Proteomes" id="UP001273531"/>
    </source>
</evidence>
<feature type="domain" description="N-acetyltransferase" evidence="1">
    <location>
        <begin position="1"/>
        <end position="154"/>
    </location>
</feature>
<dbReference type="SUPFAM" id="SSF55729">
    <property type="entry name" value="Acyl-CoA N-acyltransferases (Nat)"/>
    <property type="match status" value="1"/>
</dbReference>
<evidence type="ECO:0000259" key="1">
    <source>
        <dbReference type="PROSITE" id="PS51186"/>
    </source>
</evidence>
<dbReference type="PROSITE" id="PS51186">
    <property type="entry name" value="GNAT"/>
    <property type="match status" value="1"/>
</dbReference>
<comment type="caution">
    <text evidence="2">The sequence shown here is derived from an EMBL/GenBank/DDBJ whole genome shotgun (WGS) entry which is preliminary data.</text>
</comment>
<dbReference type="RefSeq" id="WP_317227238.1">
    <property type="nucleotide sequence ID" value="NZ_JAWJEJ010000001.1"/>
</dbReference>
<evidence type="ECO:0000313" key="2">
    <source>
        <dbReference type="EMBL" id="MDV3458126.1"/>
    </source>
</evidence>
<sequence>MAWRPMQADDLAAVAVISDAVHGRYTEPVAVYAERLALYPEGCRVLIQDDLAGYLIGHPWHRDSPPALGALLHALPADADSYYLHDIALLPSARGSGAGRAALDLVIAQARTLGLPDITLTAVGGADRFWARHGFAQAGPGYDAECHLMRRVLD</sequence>
<proteinExistence type="predicted"/>
<protein>
    <submittedName>
        <fullName evidence="2">GNAT family N-acetyltransferase</fullName>
    </submittedName>
</protein>
<name>A0ABU3Y9R2_9SPHN</name>